<dbReference type="AlphaFoldDB" id="A0A1H3YKX2"/>
<evidence type="ECO:0000313" key="3">
    <source>
        <dbReference type="EMBL" id="SFA73622.1"/>
    </source>
</evidence>
<dbReference type="InterPro" id="IPR010718">
    <property type="entry name" value="DUF1294"/>
</dbReference>
<evidence type="ECO:0000313" key="2">
    <source>
        <dbReference type="EMBL" id="SEA11684.1"/>
    </source>
</evidence>
<name>A0A1H3YKX2_SELRU</name>
<evidence type="ECO:0000313" key="4">
    <source>
        <dbReference type="Proteomes" id="UP000183469"/>
    </source>
</evidence>
<reference evidence="4 5" key="1">
    <citation type="submission" date="2016-10" db="EMBL/GenBank/DDBJ databases">
        <authorList>
            <person name="de Groot N.N."/>
        </authorList>
    </citation>
    <scope>NUCLEOTIDE SEQUENCE [LARGE SCALE GENOMIC DNA]</scope>
    <source>
        <strain evidence="2 4">DSM 2872</strain>
        <strain evidence="3 5">L14</strain>
    </source>
</reference>
<accession>A0A1H3YKX2</accession>
<feature type="transmembrane region" description="Helical" evidence="1">
    <location>
        <begin position="38"/>
        <end position="61"/>
    </location>
</feature>
<organism evidence="2 4">
    <name type="scientific">Selenomonas ruminantium</name>
    <dbReference type="NCBI Taxonomy" id="971"/>
    <lineage>
        <taxon>Bacteria</taxon>
        <taxon>Bacillati</taxon>
        <taxon>Bacillota</taxon>
        <taxon>Negativicutes</taxon>
        <taxon>Selenomonadales</taxon>
        <taxon>Selenomonadaceae</taxon>
        <taxon>Selenomonas</taxon>
    </lineage>
</organism>
<keyword evidence="1" id="KW-0812">Transmembrane</keyword>
<feature type="transmembrane region" description="Helical" evidence="1">
    <location>
        <begin position="6"/>
        <end position="26"/>
    </location>
</feature>
<proteinExistence type="predicted"/>
<dbReference type="RefSeq" id="WP_037352265.1">
    <property type="nucleotide sequence ID" value="NZ_FNQG01000008.1"/>
</dbReference>
<sequence length="93" mass="10669">MDINWHSVAIWYFAIINVAAVIFYAWDKLCAIRKWWRVPELTLLLIAAVGGSIGALAAMRLFHHKTLHLKFKYGVPLIMVLQIVGLVYLHIPK</sequence>
<feature type="transmembrane region" description="Helical" evidence="1">
    <location>
        <begin position="73"/>
        <end position="91"/>
    </location>
</feature>
<keyword evidence="1" id="KW-0472">Membrane</keyword>
<dbReference type="GO" id="GO:0003676">
    <property type="term" value="F:nucleic acid binding"/>
    <property type="evidence" value="ECO:0007669"/>
    <property type="project" value="InterPro"/>
</dbReference>
<dbReference type="EMBL" id="FOJX01000001">
    <property type="protein sequence ID" value="SFA73622.1"/>
    <property type="molecule type" value="Genomic_DNA"/>
</dbReference>
<evidence type="ECO:0000313" key="5">
    <source>
        <dbReference type="Proteomes" id="UP000183843"/>
    </source>
</evidence>
<dbReference type="Proteomes" id="UP000183469">
    <property type="component" value="Unassembled WGS sequence"/>
</dbReference>
<keyword evidence="1" id="KW-1133">Transmembrane helix</keyword>
<protein>
    <submittedName>
        <fullName evidence="2">Uncharacterized membrane protein YsdA, DUF1294 family</fullName>
    </submittedName>
</protein>
<dbReference type="EMBL" id="FNQG01000008">
    <property type="protein sequence ID" value="SEA11684.1"/>
    <property type="molecule type" value="Genomic_DNA"/>
</dbReference>
<dbReference type="InterPro" id="IPR012156">
    <property type="entry name" value="Cold_shock_CspA"/>
</dbReference>
<dbReference type="Proteomes" id="UP000183843">
    <property type="component" value="Unassembled WGS sequence"/>
</dbReference>
<evidence type="ECO:0000256" key="1">
    <source>
        <dbReference type="SAM" id="Phobius"/>
    </source>
</evidence>
<dbReference type="PIRSF" id="PIRSF002599">
    <property type="entry name" value="Cold_shock_A"/>
    <property type="match status" value="1"/>
</dbReference>
<dbReference type="OrthoDB" id="1698854at2"/>
<gene>
    <name evidence="3" type="ORF">SAMN05216587_101458</name>
    <name evidence="2" type="ORF">SAMN05660648_02023</name>
</gene>
<dbReference type="Pfam" id="PF06961">
    <property type="entry name" value="DUF1294"/>
    <property type="match status" value="1"/>
</dbReference>